<gene>
    <name evidence="1" type="ORF">SAMN06297397_0223</name>
</gene>
<dbReference type="EMBL" id="FWXZ01000001">
    <property type="protein sequence ID" value="SMC35680.1"/>
    <property type="molecule type" value="Genomic_DNA"/>
</dbReference>
<reference evidence="1" key="1">
    <citation type="submission" date="2017-04" db="EMBL/GenBank/DDBJ databases">
        <authorList>
            <person name="Varghese N."/>
            <person name="Submissions S."/>
        </authorList>
    </citation>
    <scope>NUCLEOTIDE SEQUENCE</scope>
    <source>
        <strain evidence="1">WTE2008</strain>
    </source>
</reference>
<dbReference type="Proteomes" id="UP000192328">
    <property type="component" value="Unassembled WGS sequence"/>
</dbReference>
<organism evidence="1 2">
    <name type="scientific">Aristaeella lactis</name>
    <dbReference type="NCBI Taxonomy" id="3046383"/>
    <lineage>
        <taxon>Bacteria</taxon>
        <taxon>Bacillati</taxon>
        <taxon>Bacillota</taxon>
        <taxon>Clostridia</taxon>
        <taxon>Eubacteriales</taxon>
        <taxon>Aristaeellaceae</taxon>
        <taxon>Aristaeella</taxon>
    </lineage>
</organism>
<sequence length="323" mass="36673">MNNKVTPENFRASMDRILSGSKADPFLASRIIAAEKGEPKMKKTSVSIALVLLILIILATVAYAASKMSHSVNWKGETINEYPDTTDEEYAEFKASTGMSMHEAYEIANSLAAEVPDNYYVEVEYELSGDHNAFSSHPKRKRFTSFEEFKAYMADYDYLTIPAWLPENMTDFNAEVQMDMSPALRRNSIEVEEYQDGPAHYKRYTFDDSLSVVTGYRIEFYIGLGNVWIDSHMYNESIIPEVGASLRETDSVRVVNVRGMDDSLLTSTLDNRIISLEMHRKFPGIVRYKDLDQSAPHWGVEERLSVSSAVLDEDTTLRIFNGE</sequence>
<keyword evidence="2" id="KW-1185">Reference proteome</keyword>
<evidence type="ECO:0000313" key="1">
    <source>
        <dbReference type="EMBL" id="SMC35680.1"/>
    </source>
</evidence>
<protein>
    <submittedName>
        <fullName evidence="1">Uncharacterized protein</fullName>
    </submittedName>
</protein>
<comment type="caution">
    <text evidence="1">The sequence shown here is derived from an EMBL/GenBank/DDBJ whole genome shotgun (WGS) entry which is preliminary data.</text>
</comment>
<name>A0AC61PHL1_9FIRM</name>
<proteinExistence type="predicted"/>
<evidence type="ECO:0000313" key="2">
    <source>
        <dbReference type="Proteomes" id="UP000192328"/>
    </source>
</evidence>
<accession>A0AC61PHL1</accession>